<dbReference type="EMBL" id="GL447775">
    <property type="protein sequence ID" value="EFN85920.1"/>
    <property type="molecule type" value="Genomic_DNA"/>
</dbReference>
<evidence type="ECO:0000313" key="2">
    <source>
        <dbReference type="EMBL" id="EFN85920.1"/>
    </source>
</evidence>
<organism evidence="3">
    <name type="scientific">Harpegnathos saltator</name>
    <name type="common">Jerdon's jumping ant</name>
    <dbReference type="NCBI Taxonomy" id="610380"/>
    <lineage>
        <taxon>Eukaryota</taxon>
        <taxon>Metazoa</taxon>
        <taxon>Ecdysozoa</taxon>
        <taxon>Arthropoda</taxon>
        <taxon>Hexapoda</taxon>
        <taxon>Insecta</taxon>
        <taxon>Pterygota</taxon>
        <taxon>Neoptera</taxon>
        <taxon>Endopterygota</taxon>
        <taxon>Hymenoptera</taxon>
        <taxon>Apocrita</taxon>
        <taxon>Aculeata</taxon>
        <taxon>Formicoidea</taxon>
        <taxon>Formicidae</taxon>
        <taxon>Ponerinae</taxon>
        <taxon>Ponerini</taxon>
        <taxon>Harpegnathos</taxon>
    </lineage>
</organism>
<evidence type="ECO:0000256" key="1">
    <source>
        <dbReference type="SAM" id="SignalP"/>
    </source>
</evidence>
<name>E2BEG1_HARSA</name>
<evidence type="ECO:0000313" key="3">
    <source>
        <dbReference type="Proteomes" id="UP000008237"/>
    </source>
</evidence>
<sequence>MKFFMEVLLALALLILIVLSPAICEDAEDEDYNDPWGGIWNRTDDDFGNGPSHVVLNIPLWQNITKIKGYTKMGNIEK</sequence>
<protein>
    <submittedName>
        <fullName evidence="2">Uncharacterized protein</fullName>
    </submittedName>
</protein>
<reference evidence="2 3" key="1">
    <citation type="journal article" date="2010" name="Science">
        <title>Genomic comparison of the ants Camponotus floridanus and Harpegnathos saltator.</title>
        <authorList>
            <person name="Bonasio R."/>
            <person name="Zhang G."/>
            <person name="Ye C."/>
            <person name="Mutti N.S."/>
            <person name="Fang X."/>
            <person name="Qin N."/>
            <person name="Donahue G."/>
            <person name="Yang P."/>
            <person name="Li Q."/>
            <person name="Li C."/>
            <person name="Zhang P."/>
            <person name="Huang Z."/>
            <person name="Berger S.L."/>
            <person name="Reinberg D."/>
            <person name="Wang J."/>
            <person name="Liebig J."/>
        </authorList>
    </citation>
    <scope>NUCLEOTIDE SEQUENCE [LARGE SCALE GENOMIC DNA]</scope>
    <source>
        <strain evidence="2 3">R22 G/1</strain>
    </source>
</reference>
<dbReference type="AlphaFoldDB" id="E2BEG1"/>
<proteinExistence type="predicted"/>
<dbReference type="InParanoid" id="E2BEG1"/>
<accession>E2BEG1</accession>
<keyword evidence="1" id="KW-0732">Signal</keyword>
<dbReference type="Proteomes" id="UP000008237">
    <property type="component" value="Unassembled WGS sequence"/>
</dbReference>
<keyword evidence="3" id="KW-1185">Reference proteome</keyword>
<gene>
    <name evidence="2" type="ORF">EAI_08250</name>
</gene>
<feature type="signal peptide" evidence="1">
    <location>
        <begin position="1"/>
        <end position="24"/>
    </location>
</feature>
<feature type="chain" id="PRO_5003158024" evidence="1">
    <location>
        <begin position="25"/>
        <end position="78"/>
    </location>
</feature>